<keyword evidence="7" id="KW-1185">Reference proteome</keyword>
<evidence type="ECO:0000256" key="1">
    <source>
        <dbReference type="ARBA" id="ARBA00009437"/>
    </source>
</evidence>
<dbReference type="InterPro" id="IPR037402">
    <property type="entry name" value="YidZ_PBP2"/>
</dbReference>
<dbReference type="RefSeq" id="WP_160142195.1">
    <property type="nucleotide sequence ID" value="NZ_UWPJ01000013.1"/>
</dbReference>
<keyword evidence="3" id="KW-0238">DNA-binding</keyword>
<accession>A0A3P4AZY8</accession>
<dbReference type="InterPro" id="IPR050389">
    <property type="entry name" value="LysR-type_TF"/>
</dbReference>
<dbReference type="PANTHER" id="PTHR30118:SF15">
    <property type="entry name" value="TRANSCRIPTIONAL REGULATORY PROTEIN"/>
    <property type="match status" value="1"/>
</dbReference>
<dbReference type="CDD" id="cd08417">
    <property type="entry name" value="PBP2_Nitroaromatics_like"/>
    <property type="match status" value="1"/>
</dbReference>
<dbReference type="SUPFAM" id="SSF53850">
    <property type="entry name" value="Periplasmic binding protein-like II"/>
    <property type="match status" value="1"/>
</dbReference>
<dbReference type="InterPro" id="IPR036388">
    <property type="entry name" value="WH-like_DNA-bd_sf"/>
</dbReference>
<dbReference type="Proteomes" id="UP000277294">
    <property type="component" value="Unassembled WGS sequence"/>
</dbReference>
<evidence type="ECO:0000256" key="3">
    <source>
        <dbReference type="ARBA" id="ARBA00023125"/>
    </source>
</evidence>
<evidence type="ECO:0000256" key="4">
    <source>
        <dbReference type="ARBA" id="ARBA00023163"/>
    </source>
</evidence>
<comment type="similarity">
    <text evidence="1">Belongs to the LysR transcriptional regulatory family.</text>
</comment>
<protein>
    <submittedName>
        <fullName evidence="6">HTH-type transcriptional regulator LeuO</fullName>
    </submittedName>
</protein>
<dbReference type="OrthoDB" id="8583877at2"/>
<dbReference type="PROSITE" id="PS50931">
    <property type="entry name" value="HTH_LYSR"/>
    <property type="match status" value="1"/>
</dbReference>
<dbReference type="Gene3D" id="1.10.10.10">
    <property type="entry name" value="Winged helix-like DNA-binding domain superfamily/Winged helix DNA-binding domain"/>
    <property type="match status" value="1"/>
</dbReference>
<feature type="domain" description="HTH lysR-type" evidence="5">
    <location>
        <begin position="9"/>
        <end position="66"/>
    </location>
</feature>
<keyword evidence="2" id="KW-0805">Transcription regulation</keyword>
<name>A0A3P4AZY8_9BURK</name>
<organism evidence="6 7">
    <name type="scientific">Pigmentiphaga humi</name>
    <dbReference type="NCBI Taxonomy" id="2478468"/>
    <lineage>
        <taxon>Bacteria</taxon>
        <taxon>Pseudomonadati</taxon>
        <taxon>Pseudomonadota</taxon>
        <taxon>Betaproteobacteria</taxon>
        <taxon>Burkholderiales</taxon>
        <taxon>Alcaligenaceae</taxon>
        <taxon>Pigmentiphaga</taxon>
    </lineage>
</organism>
<dbReference type="Gene3D" id="3.40.190.10">
    <property type="entry name" value="Periplasmic binding protein-like II"/>
    <property type="match status" value="2"/>
</dbReference>
<dbReference type="Pfam" id="PF00126">
    <property type="entry name" value="HTH_1"/>
    <property type="match status" value="1"/>
</dbReference>
<sequence length="318" mass="34994">MSKIDVSKLDLNLLKVFVALMQEGSVTGAGERLGLAQSSISHALARLRTSLDNPLFVRTTHGMRPTPLAAMLLGPATRALDELQAVLDRAQPFDPATSTREFRLLMPDIVEFLVMPRLLRFIHQNGYAVKVASNRHPLRTHQPLRTYRDALEAGQADLAVAVLPETHRDFVQRLLFEDPQVCMMSKDNPLRDDLTLENYLGARHLAVDLPAIGDSMVRRALGANAHRRKVVTTAPNYLVAPFVLSGTDIIAVLPLAIAEIFAETAGLVAVPLPFKVPPASVRIFWHRALHDDAGCQWLRSTLADLFPRRAPASPVPPG</sequence>
<dbReference type="SUPFAM" id="SSF46785">
    <property type="entry name" value="Winged helix' DNA-binding domain"/>
    <property type="match status" value="1"/>
</dbReference>
<dbReference type="AlphaFoldDB" id="A0A3P4AZY8"/>
<dbReference type="InterPro" id="IPR005119">
    <property type="entry name" value="LysR_subst-bd"/>
</dbReference>
<keyword evidence="4" id="KW-0804">Transcription</keyword>
<evidence type="ECO:0000313" key="6">
    <source>
        <dbReference type="EMBL" id="VCU69352.1"/>
    </source>
</evidence>
<dbReference type="GO" id="GO:0003677">
    <property type="term" value="F:DNA binding"/>
    <property type="evidence" value="ECO:0007669"/>
    <property type="project" value="UniProtKB-KW"/>
</dbReference>
<proteinExistence type="inferred from homology"/>
<evidence type="ECO:0000259" key="5">
    <source>
        <dbReference type="PROSITE" id="PS50931"/>
    </source>
</evidence>
<dbReference type="InterPro" id="IPR000847">
    <property type="entry name" value="LysR_HTH_N"/>
</dbReference>
<dbReference type="EMBL" id="UWPJ01000013">
    <property type="protein sequence ID" value="VCU69352.1"/>
    <property type="molecule type" value="Genomic_DNA"/>
</dbReference>
<evidence type="ECO:0000256" key="2">
    <source>
        <dbReference type="ARBA" id="ARBA00023015"/>
    </source>
</evidence>
<dbReference type="Pfam" id="PF03466">
    <property type="entry name" value="LysR_substrate"/>
    <property type="match status" value="1"/>
</dbReference>
<dbReference type="PANTHER" id="PTHR30118">
    <property type="entry name" value="HTH-TYPE TRANSCRIPTIONAL REGULATOR LEUO-RELATED"/>
    <property type="match status" value="1"/>
</dbReference>
<evidence type="ECO:0000313" key="7">
    <source>
        <dbReference type="Proteomes" id="UP000277294"/>
    </source>
</evidence>
<dbReference type="InterPro" id="IPR036390">
    <property type="entry name" value="WH_DNA-bd_sf"/>
</dbReference>
<reference evidence="6 7" key="1">
    <citation type="submission" date="2018-10" db="EMBL/GenBank/DDBJ databases">
        <authorList>
            <person name="Criscuolo A."/>
        </authorList>
    </citation>
    <scope>NUCLEOTIDE SEQUENCE [LARGE SCALE GENOMIC DNA]</scope>
    <source>
        <strain evidence="6">DnA1</strain>
    </source>
</reference>
<dbReference type="GO" id="GO:0003700">
    <property type="term" value="F:DNA-binding transcription factor activity"/>
    <property type="evidence" value="ECO:0007669"/>
    <property type="project" value="InterPro"/>
</dbReference>
<gene>
    <name evidence="6" type="primary">leuO_3</name>
    <name evidence="6" type="ORF">PIGHUM_01414</name>
</gene>